<feature type="repeat" description="ANK" evidence="12">
    <location>
        <begin position="553"/>
        <end position="574"/>
    </location>
</feature>
<comment type="caution">
    <text evidence="16">The sequence shown here is derived from an EMBL/GenBank/DDBJ whole genome shotgun (WGS) entry which is preliminary data.</text>
</comment>
<dbReference type="PRINTS" id="PR01415">
    <property type="entry name" value="ANKYRIN"/>
</dbReference>
<evidence type="ECO:0000313" key="16">
    <source>
        <dbReference type="EMBL" id="PFX28693.1"/>
    </source>
</evidence>
<keyword evidence="10" id="KW-0325">Glycoprotein</keyword>
<evidence type="ECO:0000256" key="12">
    <source>
        <dbReference type="PROSITE-ProRule" id="PRU00023"/>
    </source>
</evidence>
<dbReference type="InterPro" id="IPR005821">
    <property type="entry name" value="Ion_trans_dom"/>
</dbReference>
<dbReference type="Gene3D" id="1.10.287.70">
    <property type="match status" value="1"/>
</dbReference>
<evidence type="ECO:0000256" key="5">
    <source>
        <dbReference type="ARBA" id="ARBA00022737"/>
    </source>
</evidence>
<feature type="repeat" description="ANK" evidence="12">
    <location>
        <begin position="108"/>
        <end position="140"/>
    </location>
</feature>
<dbReference type="AlphaFoldDB" id="A0A2B4SHY7"/>
<evidence type="ECO:0000256" key="3">
    <source>
        <dbReference type="ARBA" id="ARBA00022606"/>
    </source>
</evidence>
<keyword evidence="9 14" id="KW-0472">Membrane</keyword>
<keyword evidence="4 14" id="KW-0812">Transmembrane</keyword>
<protein>
    <submittedName>
        <fullName evidence="16">Transient receptor potential cation channel subfamily A member 1</fullName>
    </submittedName>
</protein>
<feature type="domain" description="Ion transport" evidence="15">
    <location>
        <begin position="752"/>
        <end position="1003"/>
    </location>
</feature>
<feature type="transmembrane region" description="Helical" evidence="14">
    <location>
        <begin position="971"/>
        <end position="994"/>
    </location>
</feature>
<evidence type="ECO:0000256" key="11">
    <source>
        <dbReference type="ARBA" id="ARBA00023303"/>
    </source>
</evidence>
<keyword evidence="6 14" id="KW-1133">Transmembrane helix</keyword>
<reference evidence="17" key="1">
    <citation type="journal article" date="2017" name="bioRxiv">
        <title>Comparative analysis of the genomes of Stylophora pistillata and Acropora digitifera provides evidence for extensive differences between species of corals.</title>
        <authorList>
            <person name="Voolstra C.R."/>
            <person name="Li Y."/>
            <person name="Liew Y.J."/>
            <person name="Baumgarten S."/>
            <person name="Zoccola D."/>
            <person name="Flot J.-F."/>
            <person name="Tambutte S."/>
            <person name="Allemand D."/>
            <person name="Aranda M."/>
        </authorList>
    </citation>
    <scope>NUCLEOTIDE SEQUENCE [LARGE SCALE GENOMIC DNA]</scope>
</reference>
<evidence type="ECO:0000256" key="7">
    <source>
        <dbReference type="ARBA" id="ARBA00023043"/>
    </source>
</evidence>
<dbReference type="Pfam" id="PF00023">
    <property type="entry name" value="Ank"/>
    <property type="match status" value="2"/>
</dbReference>
<evidence type="ECO:0000256" key="10">
    <source>
        <dbReference type="ARBA" id="ARBA00023180"/>
    </source>
</evidence>
<feature type="repeat" description="ANK" evidence="12">
    <location>
        <begin position="520"/>
        <end position="552"/>
    </location>
</feature>
<dbReference type="GO" id="GO:0005216">
    <property type="term" value="F:monoatomic ion channel activity"/>
    <property type="evidence" value="ECO:0007669"/>
    <property type="project" value="InterPro"/>
</dbReference>
<dbReference type="OrthoDB" id="1661883at2759"/>
<dbReference type="InterPro" id="IPR002110">
    <property type="entry name" value="Ankyrin_rpt"/>
</dbReference>
<dbReference type="Proteomes" id="UP000225706">
    <property type="component" value="Unassembled WGS sequence"/>
</dbReference>
<dbReference type="InterPro" id="IPR052076">
    <property type="entry name" value="TRP_cation_channel"/>
</dbReference>
<comment type="subcellular location">
    <subcellularLocation>
        <location evidence="1">Membrane</location>
        <topology evidence="1">Multi-pass membrane protein</topology>
    </subcellularLocation>
</comment>
<feature type="region of interest" description="Disordered" evidence="13">
    <location>
        <begin position="18"/>
        <end position="46"/>
    </location>
</feature>
<evidence type="ECO:0000256" key="9">
    <source>
        <dbReference type="ARBA" id="ARBA00023136"/>
    </source>
</evidence>
<organism evidence="16 17">
    <name type="scientific">Stylophora pistillata</name>
    <name type="common">Smooth cauliflower coral</name>
    <dbReference type="NCBI Taxonomy" id="50429"/>
    <lineage>
        <taxon>Eukaryota</taxon>
        <taxon>Metazoa</taxon>
        <taxon>Cnidaria</taxon>
        <taxon>Anthozoa</taxon>
        <taxon>Hexacorallia</taxon>
        <taxon>Scleractinia</taxon>
        <taxon>Astrocoeniina</taxon>
        <taxon>Pocilloporidae</taxon>
        <taxon>Stylophora</taxon>
    </lineage>
</organism>
<feature type="repeat" description="ANK" evidence="12">
    <location>
        <begin position="208"/>
        <end position="240"/>
    </location>
</feature>
<dbReference type="Pfam" id="PF00520">
    <property type="entry name" value="Ion_trans"/>
    <property type="match status" value="1"/>
</dbReference>
<evidence type="ECO:0000256" key="14">
    <source>
        <dbReference type="SAM" id="Phobius"/>
    </source>
</evidence>
<evidence type="ECO:0000256" key="2">
    <source>
        <dbReference type="ARBA" id="ARBA00022448"/>
    </source>
</evidence>
<dbReference type="PROSITE" id="PS50088">
    <property type="entry name" value="ANK_REPEAT"/>
    <property type="match status" value="10"/>
</dbReference>
<keyword evidence="3" id="KW-0716">Sensory transduction</keyword>
<proteinExistence type="predicted"/>
<dbReference type="InterPro" id="IPR036770">
    <property type="entry name" value="Ankyrin_rpt-contain_sf"/>
</dbReference>
<feature type="repeat" description="ANK" evidence="12">
    <location>
        <begin position="588"/>
        <end position="620"/>
    </location>
</feature>
<evidence type="ECO:0000256" key="4">
    <source>
        <dbReference type="ARBA" id="ARBA00022692"/>
    </source>
</evidence>
<dbReference type="SMART" id="SM00248">
    <property type="entry name" value="ANK"/>
    <property type="match status" value="16"/>
</dbReference>
<evidence type="ECO:0000256" key="1">
    <source>
        <dbReference type="ARBA" id="ARBA00004141"/>
    </source>
</evidence>
<feature type="transmembrane region" description="Helical" evidence="14">
    <location>
        <begin position="826"/>
        <end position="844"/>
    </location>
</feature>
<evidence type="ECO:0000256" key="8">
    <source>
        <dbReference type="ARBA" id="ARBA00023065"/>
    </source>
</evidence>
<feature type="repeat" description="ANK" evidence="12">
    <location>
        <begin position="316"/>
        <end position="348"/>
    </location>
</feature>
<dbReference type="PANTHER" id="PTHR47143:SF1">
    <property type="entry name" value="ION_TRANS DOMAIN-CONTAINING PROTEIN"/>
    <property type="match status" value="1"/>
</dbReference>
<dbReference type="PROSITE" id="PS50297">
    <property type="entry name" value="ANK_REP_REGION"/>
    <property type="match status" value="8"/>
</dbReference>
<sequence>MAEDIKLTEQDYVRFSDGKGSPAVHLKQSTSSRNTVSPLSNTMKDPDHSLELDRILLPNENSKGERLCHGALKMLSRGKGASIFDAVNLKEADFGAVDKELLTAKDKEGFTLLHHASRCNKVDEVIWLLDKGVEIDALGNYGLTALNIAVRNNSTEVVKILLQKGADPSIPDEENETPLLFAARRGYNEIAALLLKDSRTEVNRPNSAEFTPFHGASGGGDRSLCEMLLKHGADLFAKTGNLSTALHFVAFNANTGVCELLISTAKNKCPSLKDFLDAKDVEDNTALHICCRKGCSGVAALLLRYGADYEAITGVNFSTPLHLTAMYGHEEITKLLISCGADIFRKDGHLQTPLHRAAIFNQVNIVKILLDNRADKEDKDMMDMTPFLGAVVHGSRETAELLLKQGTDIMAVDSEHNSCLHLGVKHKRVEIVKMLLVTEGIENLMKLRNNELQTFVHVAASVKQKEILDIVLRDDFWLRQRDKNERIPLHVAAENGSLECVESLLSCQALFIYGNDRDKDGRSPLHLAAYNKHLETCAVLMSKGSDVTARDNQQSTPLHLAVEVGSLETVRLLLTPMLPNTLEVKDKDQNTPLHVAGMHNRVEILKFLMDQGADVAARNSKNMTCLDEAIEWNSVEVAETLVRHKRWKEVLCNTPVDQIKPMEKLIEKLPGIAEIVLDQCISYSDLPTNHPDFTVSFNFLPLDPADDTSGHHYFFGPACMAKYRRESLLDHCVTQTLLNWKWLVLGKYVNYFNFAVFIIFLVVFSVFIVQQRDKVNFSSGNAITEAGEDSKSLPGVIFAFLVVSLLKEIFQIFWQRLEYFKDYINFVDLSMYMSTLIFILPYLANQELYGDVRVQWTFGTLALLLCYTNWCLSLRRVTSLSLYITMYIEVLLTFAKVILIFAVLLLGFTLVFFVLLKEEDNFSSVWFSMVKVFVMMLGEVDYTDMLSDNVVNSAKVPGTSILYVPFPELSYVLFVVFVLSVSVVLMNLLVGLAVGDIDSIQKTATLRNLIDQALLVDSIRKRYPTWILRLTYKDYLDFKLNQNTTIKRFVLSGTGLSNDDFLDIISKNDSSQNEAEADLDEYDQHIIKRQEEQIKTLQATVDAQSKLLIAIAKKLGINE</sequence>
<evidence type="ECO:0000256" key="13">
    <source>
        <dbReference type="SAM" id="MobiDB-lite"/>
    </source>
</evidence>
<dbReference type="Pfam" id="PF12796">
    <property type="entry name" value="Ank_2"/>
    <property type="match status" value="5"/>
</dbReference>
<evidence type="ECO:0000313" key="17">
    <source>
        <dbReference type="Proteomes" id="UP000225706"/>
    </source>
</evidence>
<keyword evidence="2" id="KW-0813">Transport</keyword>
<dbReference type="PANTHER" id="PTHR47143">
    <property type="entry name" value="TRANSIENT RECEPTOR POTENTIAL CATION CHANNEL PROTEIN PAINLESS"/>
    <property type="match status" value="1"/>
</dbReference>
<dbReference type="Gene3D" id="1.25.40.20">
    <property type="entry name" value="Ankyrin repeat-containing domain"/>
    <property type="match status" value="5"/>
</dbReference>
<name>A0A2B4SHY7_STYPI</name>
<feature type="transmembrane region" description="Helical" evidence="14">
    <location>
        <begin position="856"/>
        <end position="874"/>
    </location>
</feature>
<dbReference type="EMBL" id="LSMT01000078">
    <property type="protein sequence ID" value="PFX28693.1"/>
    <property type="molecule type" value="Genomic_DNA"/>
</dbReference>
<keyword evidence="17" id="KW-1185">Reference proteome</keyword>
<keyword evidence="5" id="KW-0677">Repeat</keyword>
<keyword evidence="7 12" id="KW-0040">ANK repeat</keyword>
<dbReference type="SUPFAM" id="SSF48403">
    <property type="entry name" value="Ankyrin repeat"/>
    <property type="match status" value="2"/>
</dbReference>
<keyword evidence="8" id="KW-0406">Ion transport</keyword>
<gene>
    <name evidence="16" type="primary">Trpa1</name>
    <name evidence="16" type="ORF">AWC38_SpisGene6548</name>
</gene>
<feature type="repeat" description="ANK" evidence="12">
    <location>
        <begin position="382"/>
        <end position="414"/>
    </location>
</feature>
<evidence type="ECO:0000256" key="6">
    <source>
        <dbReference type="ARBA" id="ARBA00022989"/>
    </source>
</evidence>
<feature type="repeat" description="ANK" evidence="12">
    <location>
        <begin position="141"/>
        <end position="173"/>
    </location>
</feature>
<feature type="transmembrane region" description="Helical" evidence="14">
    <location>
        <begin position="748"/>
        <end position="769"/>
    </location>
</feature>
<keyword evidence="11" id="KW-0407">Ion channel</keyword>
<dbReference type="GO" id="GO:1902495">
    <property type="term" value="C:transmembrane transporter complex"/>
    <property type="evidence" value="ECO:0007669"/>
    <property type="project" value="TreeGrafter"/>
</dbReference>
<feature type="repeat" description="ANK" evidence="12">
    <location>
        <begin position="282"/>
        <end position="314"/>
    </location>
</feature>
<feature type="transmembrane region" description="Helical" evidence="14">
    <location>
        <begin position="886"/>
        <end position="916"/>
    </location>
</feature>
<feature type="compositionally biased region" description="Polar residues" evidence="13">
    <location>
        <begin position="27"/>
        <end position="43"/>
    </location>
</feature>
<accession>A0A2B4SHY7</accession>
<feature type="repeat" description="ANK" evidence="12">
    <location>
        <begin position="349"/>
        <end position="381"/>
    </location>
</feature>
<dbReference type="STRING" id="50429.A0A2B4SHY7"/>
<evidence type="ECO:0000259" key="15">
    <source>
        <dbReference type="Pfam" id="PF00520"/>
    </source>
</evidence>
<keyword evidence="16" id="KW-0675">Receptor</keyword>